<dbReference type="Proteomes" id="UP000325902">
    <property type="component" value="Unassembled WGS sequence"/>
</dbReference>
<organism evidence="6 7">
    <name type="scientific">Lasiodiplodia theobromae</name>
    <dbReference type="NCBI Taxonomy" id="45133"/>
    <lineage>
        <taxon>Eukaryota</taxon>
        <taxon>Fungi</taxon>
        <taxon>Dikarya</taxon>
        <taxon>Ascomycota</taxon>
        <taxon>Pezizomycotina</taxon>
        <taxon>Dothideomycetes</taxon>
        <taxon>Dothideomycetes incertae sedis</taxon>
        <taxon>Botryosphaeriales</taxon>
        <taxon>Botryosphaeriaceae</taxon>
        <taxon>Lasiodiplodia</taxon>
    </lineage>
</organism>
<gene>
    <name evidence="6" type="ORF">DBV05_g12009</name>
</gene>
<accession>A0A5N5CVD9</accession>
<comment type="subcellular location">
    <subcellularLocation>
        <location evidence="1">Membrane</location>
        <topology evidence="1">Multi-pass membrane protein</topology>
    </subcellularLocation>
</comment>
<name>A0A5N5CVD9_9PEZI</name>
<evidence type="ECO:0000256" key="3">
    <source>
        <dbReference type="ARBA" id="ARBA00022989"/>
    </source>
</evidence>
<dbReference type="OrthoDB" id="5428055at2759"/>
<keyword evidence="3 5" id="KW-1133">Transmembrane helix</keyword>
<proteinExistence type="predicted"/>
<feature type="transmembrane region" description="Helical" evidence="5">
    <location>
        <begin position="438"/>
        <end position="457"/>
    </location>
</feature>
<dbReference type="GO" id="GO:0016020">
    <property type="term" value="C:membrane"/>
    <property type="evidence" value="ECO:0007669"/>
    <property type="project" value="UniProtKB-SubCell"/>
</dbReference>
<dbReference type="AlphaFoldDB" id="A0A5N5CVD9"/>
<evidence type="ECO:0000256" key="1">
    <source>
        <dbReference type="ARBA" id="ARBA00004141"/>
    </source>
</evidence>
<keyword evidence="2 5" id="KW-0812">Transmembrane</keyword>
<feature type="transmembrane region" description="Helical" evidence="5">
    <location>
        <begin position="469"/>
        <end position="489"/>
    </location>
</feature>
<evidence type="ECO:0000256" key="2">
    <source>
        <dbReference type="ARBA" id="ARBA00022692"/>
    </source>
</evidence>
<reference evidence="6 7" key="1">
    <citation type="journal article" date="2019" name="Sci. Rep.">
        <title>A multi-omics analysis of the grapevine pathogen Lasiodiplodia theobromae reveals that temperature affects the expression of virulence- and pathogenicity-related genes.</title>
        <authorList>
            <person name="Felix C."/>
            <person name="Meneses R."/>
            <person name="Goncalves M.F.M."/>
            <person name="Tilleman L."/>
            <person name="Duarte A.S."/>
            <person name="Jorrin-Novo J.V."/>
            <person name="Van de Peer Y."/>
            <person name="Deforce D."/>
            <person name="Van Nieuwerburgh F."/>
            <person name="Esteves A.C."/>
            <person name="Alves A."/>
        </authorList>
    </citation>
    <scope>NUCLEOTIDE SEQUENCE [LARGE SCALE GENOMIC DNA]</scope>
    <source>
        <strain evidence="6 7">LA-SOL3</strain>
    </source>
</reference>
<keyword evidence="4 5" id="KW-0472">Membrane</keyword>
<dbReference type="Gene3D" id="1.20.58.340">
    <property type="entry name" value="Magnesium transport protein CorA, transmembrane region"/>
    <property type="match status" value="1"/>
</dbReference>
<evidence type="ECO:0000256" key="4">
    <source>
        <dbReference type="ARBA" id="ARBA00023136"/>
    </source>
</evidence>
<keyword evidence="7" id="KW-1185">Reference proteome</keyword>
<evidence type="ECO:0000313" key="7">
    <source>
        <dbReference type="Proteomes" id="UP000325902"/>
    </source>
</evidence>
<protein>
    <submittedName>
        <fullName evidence="6">Uncharacterized protein</fullName>
    </submittedName>
</protein>
<evidence type="ECO:0000256" key="5">
    <source>
        <dbReference type="SAM" id="Phobius"/>
    </source>
</evidence>
<dbReference type="EMBL" id="VCHE01000203">
    <property type="protein sequence ID" value="KAB2569316.1"/>
    <property type="molecule type" value="Genomic_DNA"/>
</dbReference>
<comment type="caution">
    <text evidence="6">The sequence shown here is derived from an EMBL/GenBank/DDBJ whole genome shotgun (WGS) entry which is preliminary data.</text>
</comment>
<evidence type="ECO:0000313" key="6">
    <source>
        <dbReference type="EMBL" id="KAB2569316.1"/>
    </source>
</evidence>
<dbReference type="SUPFAM" id="SSF144083">
    <property type="entry name" value="Magnesium transport protein CorA, transmembrane region"/>
    <property type="match status" value="1"/>
</dbReference>
<dbReference type="InterPro" id="IPR045863">
    <property type="entry name" value="CorA_TM1_TM2"/>
</dbReference>
<sequence length="535" mass="60985">MEEKYRKLLQATLEVEAFFEDFDDYFQVSDFDIWKEHDSNEPEHGSVTVFDFSNGDKAQITELNSSTELRHYFSQVSPALSSSNSTTQPPKPTRRLFLLEGLDPRLVDVLGSQLGVPPMVFISQAASPGTIDLTDADGFLHDPSQYWNVQGQQLHKLSDGFYTHRGRFWNEHATPKRLAGTFVKRAYSWSFTQHLVSFWSTKHSNNSWDAVLLVDPAWHATVFETTDRKTRKHLPADPAFAIHHDEKALPRAPSASMHALPLSADQWSHPPPQKPSLMSMRARLLDLYTRFPHGATADPASAAAFCKGVVFSLWEMTIRCLEWRYIALWDEEVLRSYHHHDVQWRRADFQKMADQQLVARRVKRDFFDVCRKLGVVGDGVTRVGCGRRGCKERSWGWLLERITVLDEQIGDMIVVYGQRSSVEESLTANNQARSVGRLTALATVLVPFTIAAGIFSMSDEYAAGKSRFWVFWAIAVPLASVLLVWVFLVKRSPTQLLKSGISLSRRCGYNVIRKVNGLGDDSRRQRTELPIWRDR</sequence>